<name>A0A7R9AQP6_TIMSH</name>
<organism evidence="2">
    <name type="scientific">Timema shepardi</name>
    <name type="common">Walking stick</name>
    <dbReference type="NCBI Taxonomy" id="629360"/>
    <lineage>
        <taxon>Eukaryota</taxon>
        <taxon>Metazoa</taxon>
        <taxon>Ecdysozoa</taxon>
        <taxon>Arthropoda</taxon>
        <taxon>Hexapoda</taxon>
        <taxon>Insecta</taxon>
        <taxon>Pterygota</taxon>
        <taxon>Neoptera</taxon>
        <taxon>Polyneoptera</taxon>
        <taxon>Phasmatodea</taxon>
        <taxon>Timematodea</taxon>
        <taxon>Timematoidea</taxon>
        <taxon>Timematidae</taxon>
        <taxon>Timema</taxon>
    </lineage>
</organism>
<protein>
    <submittedName>
        <fullName evidence="2">Uncharacterized protein</fullName>
    </submittedName>
</protein>
<proteinExistence type="predicted"/>
<gene>
    <name evidence="2" type="ORF">TSIB3V08_LOCUS2806</name>
</gene>
<dbReference type="EMBL" id="OC000884">
    <property type="protein sequence ID" value="CAD7258581.1"/>
    <property type="molecule type" value="Genomic_DNA"/>
</dbReference>
<evidence type="ECO:0000256" key="1">
    <source>
        <dbReference type="SAM" id="MobiDB-lite"/>
    </source>
</evidence>
<dbReference type="AlphaFoldDB" id="A0A7R9AQP6"/>
<reference evidence="2" key="1">
    <citation type="submission" date="2020-11" db="EMBL/GenBank/DDBJ databases">
        <authorList>
            <person name="Tran Van P."/>
        </authorList>
    </citation>
    <scope>NUCLEOTIDE SEQUENCE</scope>
</reference>
<feature type="region of interest" description="Disordered" evidence="1">
    <location>
        <begin position="1"/>
        <end position="40"/>
    </location>
</feature>
<accession>A0A7R9AQP6</accession>
<sequence length="82" mass="9022">MRRSRFDSAGQKAFNTPLTSAAPCAAPSRTASNPSISLPHPPHQTFSSLIRQLLKKALLRFRQVLLPTRSGHAWQSAVQMVV</sequence>
<evidence type="ECO:0000313" key="2">
    <source>
        <dbReference type="EMBL" id="CAD7258581.1"/>
    </source>
</evidence>